<organism evidence="2 3">
    <name type="scientific">Streptomyces daqingensis</name>
    <dbReference type="NCBI Taxonomy" id="1472640"/>
    <lineage>
        <taxon>Bacteria</taxon>
        <taxon>Bacillati</taxon>
        <taxon>Actinomycetota</taxon>
        <taxon>Actinomycetes</taxon>
        <taxon>Kitasatosporales</taxon>
        <taxon>Streptomycetaceae</taxon>
        <taxon>Streptomyces</taxon>
    </lineage>
</organism>
<keyword evidence="3" id="KW-1185">Reference proteome</keyword>
<name>A0ABQ2MEK8_9ACTN</name>
<evidence type="ECO:0000256" key="1">
    <source>
        <dbReference type="SAM" id="MobiDB-lite"/>
    </source>
</evidence>
<sequence>MVAGLIEQSRQDWEHVAELTARAEELRLEAARLQDAVAARPPEEYAALGENAGQLLSLAETESARLREAGQAEARRTMLEAESVSVAWREAAQRDAQRVRTEAAAGAARTVEAARSEAVTLLSEARAAAEEARTGAEENLREVSRRCAEAMAEQERARAQAQEEAERRFAAREGEVEAYIESLAARGEQLLREARAERAEAEEAARLKQEEAVARGEELLAEARVREEAVERETAGVLHEHAERAEQLRQHMTRVRSTLASLTGREPDMGPEPDGEGADGPAGRDVRTDGRNAAGGPQVIVPGQGEQPGGSSR</sequence>
<dbReference type="EMBL" id="BMMP01000009">
    <property type="protein sequence ID" value="GGO50764.1"/>
    <property type="molecule type" value="Genomic_DNA"/>
</dbReference>
<evidence type="ECO:0000313" key="2">
    <source>
        <dbReference type="EMBL" id="GGO50764.1"/>
    </source>
</evidence>
<gene>
    <name evidence="2" type="ORF">GCM10012287_31270</name>
</gene>
<reference evidence="3" key="1">
    <citation type="journal article" date="2019" name="Int. J. Syst. Evol. Microbiol.">
        <title>The Global Catalogue of Microorganisms (GCM) 10K type strain sequencing project: providing services to taxonomists for standard genome sequencing and annotation.</title>
        <authorList>
            <consortium name="The Broad Institute Genomics Platform"/>
            <consortium name="The Broad Institute Genome Sequencing Center for Infectious Disease"/>
            <person name="Wu L."/>
            <person name="Ma J."/>
        </authorList>
    </citation>
    <scope>NUCLEOTIDE SEQUENCE [LARGE SCALE GENOMIC DNA]</scope>
    <source>
        <strain evidence="3">CGMCC 4.7178</strain>
    </source>
</reference>
<evidence type="ECO:0000313" key="3">
    <source>
        <dbReference type="Proteomes" id="UP000631535"/>
    </source>
</evidence>
<proteinExistence type="predicted"/>
<accession>A0ABQ2MEK8</accession>
<protein>
    <recommendedName>
        <fullName evidence="4">Cellulose-binding protein</fullName>
    </recommendedName>
</protein>
<feature type="region of interest" description="Disordered" evidence="1">
    <location>
        <begin position="227"/>
        <end position="313"/>
    </location>
</feature>
<feature type="compositionally biased region" description="Basic and acidic residues" evidence="1">
    <location>
        <begin position="227"/>
        <end position="249"/>
    </location>
</feature>
<comment type="caution">
    <text evidence="2">The sequence shown here is derived from an EMBL/GenBank/DDBJ whole genome shotgun (WGS) entry which is preliminary data.</text>
</comment>
<dbReference type="Proteomes" id="UP000631535">
    <property type="component" value="Unassembled WGS sequence"/>
</dbReference>
<evidence type="ECO:0008006" key="4">
    <source>
        <dbReference type="Google" id="ProtNLM"/>
    </source>
</evidence>